<evidence type="ECO:0000313" key="4">
    <source>
        <dbReference type="EMBL" id="RPA98715.1"/>
    </source>
</evidence>
<dbReference type="Gene3D" id="3.40.50.720">
    <property type="entry name" value="NAD(P)-binding Rossmann-like Domain"/>
    <property type="match status" value="1"/>
</dbReference>
<dbReference type="GO" id="GO:0016616">
    <property type="term" value="F:oxidoreductase activity, acting on the CH-OH group of donors, NAD or NADP as acceptor"/>
    <property type="evidence" value="ECO:0007669"/>
    <property type="project" value="TreeGrafter"/>
</dbReference>
<feature type="domain" description="NAD-dependent epimerase/dehydratase" evidence="3">
    <location>
        <begin position="8"/>
        <end position="265"/>
    </location>
</feature>
<dbReference type="Proteomes" id="UP000276215">
    <property type="component" value="Unassembled WGS sequence"/>
</dbReference>
<sequence length="373" mass="41051">MTTTKPKVLLTGANGFVAAHVLQQLIQANYHITGTVRTEEKAALCRSFNPEYEGKARFIVLPDFTKQESWNQIFQETEYDYVIHTAAPLMSEENTDFDRHYLEPNVLGNLGMLNAVSEFGKNVKHVSITSSICTVGIFDPAKGVVTGKRFTAEDWNSTTEDMARKAKSAFINYCVAKTSAEKAVWEYVKTKNPHFSVSVMIPSPIMGPCIQPITSLSKTTLKTDVLYPLFNGTFNEIPPSYFSEYIDVRDVAHAHINALINPAASNQRIILSTTGYSARSAVQIMEKHFPIELRGRLPADNGAEDKPPVDIDSEAGRVLLGGYTSLEECTVPAVRRLLELEGVFGRGGTDGEVKVGSYLEEISTGKRDAVSAS</sequence>
<dbReference type="AlphaFoldDB" id="A0A3N4JKE6"/>
<organism evidence="4 5">
    <name type="scientific">Choiromyces venosus 120613-1</name>
    <dbReference type="NCBI Taxonomy" id="1336337"/>
    <lineage>
        <taxon>Eukaryota</taxon>
        <taxon>Fungi</taxon>
        <taxon>Dikarya</taxon>
        <taxon>Ascomycota</taxon>
        <taxon>Pezizomycotina</taxon>
        <taxon>Pezizomycetes</taxon>
        <taxon>Pezizales</taxon>
        <taxon>Tuberaceae</taxon>
        <taxon>Choiromyces</taxon>
    </lineage>
</organism>
<accession>A0A3N4JKE6</accession>
<comment type="similarity">
    <text evidence="2">Belongs to the NAD(P)-dependent epimerase/dehydratase family. Dihydroflavonol-4-reductase subfamily.</text>
</comment>
<dbReference type="PANTHER" id="PTHR10366">
    <property type="entry name" value="NAD DEPENDENT EPIMERASE/DEHYDRATASE"/>
    <property type="match status" value="1"/>
</dbReference>
<gene>
    <name evidence="4" type="ORF">L873DRAFT_1768916</name>
</gene>
<evidence type="ECO:0000256" key="1">
    <source>
        <dbReference type="ARBA" id="ARBA00023002"/>
    </source>
</evidence>
<dbReference type="InterPro" id="IPR001509">
    <property type="entry name" value="Epimerase_deHydtase"/>
</dbReference>
<reference evidence="4 5" key="1">
    <citation type="journal article" date="2018" name="Nat. Ecol. Evol.">
        <title>Pezizomycetes genomes reveal the molecular basis of ectomycorrhizal truffle lifestyle.</title>
        <authorList>
            <person name="Murat C."/>
            <person name="Payen T."/>
            <person name="Noel B."/>
            <person name="Kuo A."/>
            <person name="Morin E."/>
            <person name="Chen J."/>
            <person name="Kohler A."/>
            <person name="Krizsan K."/>
            <person name="Balestrini R."/>
            <person name="Da Silva C."/>
            <person name="Montanini B."/>
            <person name="Hainaut M."/>
            <person name="Levati E."/>
            <person name="Barry K.W."/>
            <person name="Belfiori B."/>
            <person name="Cichocki N."/>
            <person name="Clum A."/>
            <person name="Dockter R.B."/>
            <person name="Fauchery L."/>
            <person name="Guy J."/>
            <person name="Iotti M."/>
            <person name="Le Tacon F."/>
            <person name="Lindquist E.A."/>
            <person name="Lipzen A."/>
            <person name="Malagnac F."/>
            <person name="Mello A."/>
            <person name="Molinier V."/>
            <person name="Miyauchi S."/>
            <person name="Poulain J."/>
            <person name="Riccioni C."/>
            <person name="Rubini A."/>
            <person name="Sitrit Y."/>
            <person name="Splivallo R."/>
            <person name="Traeger S."/>
            <person name="Wang M."/>
            <person name="Zifcakova L."/>
            <person name="Wipf D."/>
            <person name="Zambonelli A."/>
            <person name="Paolocci F."/>
            <person name="Nowrousian M."/>
            <person name="Ottonello S."/>
            <person name="Baldrian P."/>
            <person name="Spatafora J.W."/>
            <person name="Henrissat B."/>
            <person name="Nagy L.G."/>
            <person name="Aury J.M."/>
            <person name="Wincker P."/>
            <person name="Grigoriev I.V."/>
            <person name="Bonfante P."/>
            <person name="Martin F.M."/>
        </authorList>
    </citation>
    <scope>NUCLEOTIDE SEQUENCE [LARGE SCALE GENOMIC DNA]</scope>
    <source>
        <strain evidence="4 5">120613-1</strain>
    </source>
</reference>
<proteinExistence type="inferred from homology"/>
<dbReference type="InterPro" id="IPR050425">
    <property type="entry name" value="NAD(P)_dehydrat-like"/>
</dbReference>
<evidence type="ECO:0000259" key="3">
    <source>
        <dbReference type="Pfam" id="PF01370"/>
    </source>
</evidence>
<dbReference type="SUPFAM" id="SSF51735">
    <property type="entry name" value="NAD(P)-binding Rossmann-fold domains"/>
    <property type="match status" value="1"/>
</dbReference>
<dbReference type="OrthoDB" id="2735536at2759"/>
<dbReference type="EMBL" id="ML120393">
    <property type="protein sequence ID" value="RPA98715.1"/>
    <property type="molecule type" value="Genomic_DNA"/>
</dbReference>
<evidence type="ECO:0000313" key="5">
    <source>
        <dbReference type="Proteomes" id="UP000276215"/>
    </source>
</evidence>
<dbReference type="Pfam" id="PF01370">
    <property type="entry name" value="Epimerase"/>
    <property type="match status" value="1"/>
</dbReference>
<protein>
    <submittedName>
        <fullName evidence="4">NAD(P)-binding protein</fullName>
    </submittedName>
</protein>
<name>A0A3N4JKE6_9PEZI</name>
<dbReference type="InterPro" id="IPR036291">
    <property type="entry name" value="NAD(P)-bd_dom_sf"/>
</dbReference>
<keyword evidence="5" id="KW-1185">Reference proteome</keyword>
<dbReference type="PANTHER" id="PTHR10366:SF814">
    <property type="entry name" value="NAD-DEPENDENT EPIMERASE_DEHYDRATASE DOMAIN-CONTAINING PROTEIN"/>
    <property type="match status" value="1"/>
</dbReference>
<keyword evidence="1" id="KW-0560">Oxidoreductase</keyword>
<dbReference type="STRING" id="1336337.A0A3N4JKE6"/>
<evidence type="ECO:0000256" key="2">
    <source>
        <dbReference type="ARBA" id="ARBA00023445"/>
    </source>
</evidence>